<keyword evidence="7" id="KW-0547">Nucleotide-binding</keyword>
<comment type="catalytic activity">
    <reaction evidence="1">
        <text>ATP + protein L-histidine = ADP + protein N-phospho-L-histidine.</text>
        <dbReference type="EC" id="2.7.13.3"/>
    </reaction>
</comment>
<dbReference type="GO" id="GO:0005524">
    <property type="term" value="F:ATP binding"/>
    <property type="evidence" value="ECO:0007669"/>
    <property type="project" value="UniProtKB-KW"/>
</dbReference>
<protein>
    <recommendedName>
        <fullName evidence="16">Signal transduction histidine-protein kinase/phosphatase MprB</fullName>
        <ecNumber evidence="4">2.7.13.3</ecNumber>
    </recommendedName>
    <alternativeName>
        <fullName evidence="17">Mycobacterial persistence regulator B</fullName>
    </alternativeName>
</protein>
<dbReference type="Proteomes" id="UP001524383">
    <property type="component" value="Unassembled WGS sequence"/>
</dbReference>
<dbReference type="EC" id="2.7.13.3" evidence="4"/>
<evidence type="ECO:0000256" key="14">
    <source>
        <dbReference type="ARBA" id="ARBA00023016"/>
    </source>
</evidence>
<keyword evidence="10" id="KW-0067">ATP-binding</keyword>
<evidence type="ECO:0000259" key="21">
    <source>
        <dbReference type="PROSITE" id="PS50885"/>
    </source>
</evidence>
<dbReference type="Gene3D" id="3.30.565.10">
    <property type="entry name" value="Histidine kinase-like ATPase, C-terminal domain"/>
    <property type="match status" value="1"/>
</dbReference>
<sequence length="651" mass="73371">MRGNNNLYSGSCPGIDTDLFGGYLVTRSSLTEEIPFSWLLFGSIVLIILIITAVVINVNYHSSRVQLENTMLLQQEKNEEGLIQSMILVDRGLLLFDQSLDYKLKDPMDLFLQEYEKSEGDPAKIDLEGLKASFGKGYELYIINEAGVIEYTTYPPDHLMDFSEYPQFYRRLTQIREGNVFTSDRITKDFSTGMFRKFVYHPTPDHCYILEISYMDDQIQEMRSALRYTEAAGRIHQLNPYLTSIRIFNFIGDEVGNSSYTPEEWRSEIISTVTGTKETVEIGDYRSDIYTRFLLIDLSSNENPPEMNLVAEMTYNTAPIKQQLHNLLMLHLLIAVIAILIGGILAYAVAETITRPIHRLVNDTKIISGGDLNHPIKIAGPPELRSLSLSIQQMMDRLKDMMSRLQASEEELKVQNEELEERVLERTADLTEAHARVGFFLDLITHDINNTNHTSMLYLELLESEAAPSLAPYIEPLRASLKKSDEIIDNVATLREIQDAEASLMPVEIAPILRKEAKADDRIDLHMEDEEISVFADSLLTQAISNIISNSLKFGGDDVRVTISVSTEDDHVRITINDTGPGIPDAMKPVIFTKYTRGTERVKGKGLGLFIVHTLIVDRYGGSVSVEDRVPGDPSEGVSFIIRLKKAPAGQ</sequence>
<evidence type="ECO:0000256" key="3">
    <source>
        <dbReference type="ARBA" id="ARBA00001946"/>
    </source>
</evidence>
<evidence type="ECO:0000256" key="13">
    <source>
        <dbReference type="ARBA" id="ARBA00023012"/>
    </source>
</evidence>
<dbReference type="Pfam" id="PF02518">
    <property type="entry name" value="HATPase_c"/>
    <property type="match status" value="1"/>
</dbReference>
<keyword evidence="14" id="KW-0346">Stress response</keyword>
<dbReference type="GO" id="GO:0004673">
    <property type="term" value="F:protein histidine kinase activity"/>
    <property type="evidence" value="ECO:0007669"/>
    <property type="project" value="UniProtKB-EC"/>
</dbReference>
<feature type="coiled-coil region" evidence="18">
    <location>
        <begin position="391"/>
        <end position="429"/>
    </location>
</feature>
<evidence type="ECO:0000259" key="20">
    <source>
        <dbReference type="PROSITE" id="PS50109"/>
    </source>
</evidence>
<keyword evidence="5" id="KW-0597">Phosphoprotein</keyword>
<keyword evidence="23" id="KW-1185">Reference proteome</keyword>
<dbReference type="PROSITE" id="PS50885">
    <property type="entry name" value="HAMP"/>
    <property type="match status" value="1"/>
</dbReference>
<evidence type="ECO:0000256" key="11">
    <source>
        <dbReference type="ARBA" id="ARBA00022842"/>
    </source>
</evidence>
<evidence type="ECO:0000256" key="6">
    <source>
        <dbReference type="ARBA" id="ARBA00022679"/>
    </source>
</evidence>
<comment type="cofactor">
    <cofactor evidence="3">
        <name>Mg(2+)</name>
        <dbReference type="ChEBI" id="CHEBI:18420"/>
    </cofactor>
</comment>
<keyword evidence="13" id="KW-0902">Two-component regulatory system</keyword>
<dbReference type="GO" id="GO:0000160">
    <property type="term" value="P:phosphorelay signal transduction system"/>
    <property type="evidence" value="ECO:0007669"/>
    <property type="project" value="UniProtKB-KW"/>
</dbReference>
<dbReference type="Gene3D" id="6.10.340.10">
    <property type="match status" value="1"/>
</dbReference>
<keyword evidence="18" id="KW-0175">Coiled coil</keyword>
<dbReference type="InterPro" id="IPR003594">
    <property type="entry name" value="HATPase_dom"/>
</dbReference>
<dbReference type="SUPFAM" id="SSF55874">
    <property type="entry name" value="ATPase domain of HSP90 chaperone/DNA topoisomerase II/histidine kinase"/>
    <property type="match status" value="1"/>
</dbReference>
<proteinExistence type="predicted"/>
<dbReference type="CDD" id="cd06225">
    <property type="entry name" value="HAMP"/>
    <property type="match status" value="1"/>
</dbReference>
<evidence type="ECO:0000256" key="10">
    <source>
        <dbReference type="ARBA" id="ARBA00022840"/>
    </source>
</evidence>
<dbReference type="InterPro" id="IPR003660">
    <property type="entry name" value="HAMP_dom"/>
</dbReference>
<dbReference type="PROSITE" id="PS50109">
    <property type="entry name" value="HIS_KIN"/>
    <property type="match status" value="1"/>
</dbReference>
<feature type="domain" description="HAMP" evidence="21">
    <location>
        <begin position="351"/>
        <end position="403"/>
    </location>
</feature>
<dbReference type="AlphaFoldDB" id="A0ABD4TGX3"/>
<keyword evidence="15" id="KW-0464">Manganese</keyword>
<feature type="transmembrane region" description="Helical" evidence="19">
    <location>
        <begin position="36"/>
        <end position="58"/>
    </location>
</feature>
<feature type="domain" description="Histidine kinase" evidence="20">
    <location>
        <begin position="443"/>
        <end position="648"/>
    </location>
</feature>
<dbReference type="InterPro" id="IPR050980">
    <property type="entry name" value="2C_sensor_his_kinase"/>
</dbReference>
<accession>A0ABD4TGX3</accession>
<evidence type="ECO:0000256" key="12">
    <source>
        <dbReference type="ARBA" id="ARBA00022912"/>
    </source>
</evidence>
<dbReference type="InterPro" id="IPR004358">
    <property type="entry name" value="Sig_transdc_His_kin-like_C"/>
</dbReference>
<dbReference type="PANTHER" id="PTHR44936:SF9">
    <property type="entry name" value="SENSOR PROTEIN CREC"/>
    <property type="match status" value="1"/>
</dbReference>
<dbReference type="PANTHER" id="PTHR44936">
    <property type="entry name" value="SENSOR PROTEIN CREC"/>
    <property type="match status" value="1"/>
</dbReference>
<comment type="caution">
    <text evidence="22">The sequence shown here is derived from an EMBL/GenBank/DDBJ whole genome shotgun (WGS) entry which is preliminary data.</text>
</comment>
<evidence type="ECO:0000313" key="23">
    <source>
        <dbReference type="Proteomes" id="UP001524383"/>
    </source>
</evidence>
<evidence type="ECO:0000256" key="19">
    <source>
        <dbReference type="SAM" id="Phobius"/>
    </source>
</evidence>
<dbReference type="Pfam" id="PF00672">
    <property type="entry name" value="HAMP"/>
    <property type="match status" value="1"/>
</dbReference>
<evidence type="ECO:0000256" key="4">
    <source>
        <dbReference type="ARBA" id="ARBA00012438"/>
    </source>
</evidence>
<keyword evidence="6" id="KW-0808">Transferase</keyword>
<evidence type="ECO:0000256" key="7">
    <source>
        <dbReference type="ARBA" id="ARBA00022741"/>
    </source>
</evidence>
<name>A0ABD4TGX3_9EURY</name>
<evidence type="ECO:0000256" key="8">
    <source>
        <dbReference type="ARBA" id="ARBA00022777"/>
    </source>
</evidence>
<evidence type="ECO:0000256" key="5">
    <source>
        <dbReference type="ARBA" id="ARBA00022553"/>
    </source>
</evidence>
<keyword evidence="12" id="KW-0904">Protein phosphatase</keyword>
<comment type="cofactor">
    <cofactor evidence="2">
        <name>Mn(2+)</name>
        <dbReference type="ChEBI" id="CHEBI:29035"/>
    </cofactor>
</comment>
<gene>
    <name evidence="22" type="ORF">FTO68_03120</name>
</gene>
<evidence type="ECO:0000256" key="2">
    <source>
        <dbReference type="ARBA" id="ARBA00001936"/>
    </source>
</evidence>
<keyword evidence="19" id="KW-1133">Transmembrane helix</keyword>
<dbReference type="EMBL" id="VOTZ01000004">
    <property type="protein sequence ID" value="MCQ1537981.1"/>
    <property type="molecule type" value="Genomic_DNA"/>
</dbReference>
<keyword evidence="19" id="KW-0472">Membrane</keyword>
<evidence type="ECO:0000256" key="1">
    <source>
        <dbReference type="ARBA" id="ARBA00000085"/>
    </source>
</evidence>
<dbReference type="SUPFAM" id="SSF158472">
    <property type="entry name" value="HAMP domain-like"/>
    <property type="match status" value="1"/>
</dbReference>
<dbReference type="InterPro" id="IPR005467">
    <property type="entry name" value="His_kinase_dom"/>
</dbReference>
<dbReference type="InterPro" id="IPR036890">
    <property type="entry name" value="HATPase_C_sf"/>
</dbReference>
<dbReference type="SMART" id="SM00387">
    <property type="entry name" value="HATPase_c"/>
    <property type="match status" value="1"/>
</dbReference>
<dbReference type="SMART" id="SM00304">
    <property type="entry name" value="HAMP"/>
    <property type="match status" value="1"/>
</dbReference>
<evidence type="ECO:0000313" key="22">
    <source>
        <dbReference type="EMBL" id="MCQ1537981.1"/>
    </source>
</evidence>
<keyword evidence="9" id="KW-0378">Hydrolase</keyword>
<feature type="transmembrane region" description="Helical" evidence="19">
    <location>
        <begin position="327"/>
        <end position="350"/>
    </location>
</feature>
<evidence type="ECO:0000256" key="9">
    <source>
        <dbReference type="ARBA" id="ARBA00022801"/>
    </source>
</evidence>
<evidence type="ECO:0000256" key="18">
    <source>
        <dbReference type="SAM" id="Coils"/>
    </source>
</evidence>
<evidence type="ECO:0000256" key="16">
    <source>
        <dbReference type="ARBA" id="ARBA00040454"/>
    </source>
</evidence>
<keyword evidence="8 22" id="KW-0418">Kinase</keyword>
<reference evidence="22 23" key="1">
    <citation type="submission" date="2019-08" db="EMBL/GenBank/DDBJ databases">
        <authorList>
            <person name="Chen S.-C."/>
            <person name="Lai M.-C."/>
            <person name="You Y.-T."/>
        </authorList>
    </citation>
    <scope>NUCLEOTIDE SEQUENCE [LARGE SCALE GENOMIC DNA]</scope>
    <source>
        <strain evidence="22 23">P2F9704a</strain>
    </source>
</reference>
<keyword evidence="19" id="KW-0812">Transmembrane</keyword>
<evidence type="ECO:0000256" key="15">
    <source>
        <dbReference type="ARBA" id="ARBA00023211"/>
    </source>
</evidence>
<dbReference type="PRINTS" id="PR00344">
    <property type="entry name" value="BCTRLSENSOR"/>
</dbReference>
<organism evidence="22 23">
    <name type="scientific">Methanocalculus taiwanensis</name>
    <dbReference type="NCBI Taxonomy" id="106207"/>
    <lineage>
        <taxon>Archaea</taxon>
        <taxon>Methanobacteriati</taxon>
        <taxon>Methanobacteriota</taxon>
        <taxon>Stenosarchaea group</taxon>
        <taxon>Methanomicrobia</taxon>
        <taxon>Methanomicrobiales</taxon>
        <taxon>Methanocalculaceae</taxon>
        <taxon>Methanocalculus</taxon>
    </lineage>
</organism>
<evidence type="ECO:0000256" key="17">
    <source>
        <dbReference type="ARBA" id="ARBA00041776"/>
    </source>
</evidence>
<dbReference type="GO" id="GO:0004721">
    <property type="term" value="F:phosphoprotein phosphatase activity"/>
    <property type="evidence" value="ECO:0007669"/>
    <property type="project" value="UniProtKB-KW"/>
</dbReference>
<keyword evidence="11" id="KW-0460">Magnesium</keyword>